<dbReference type="GO" id="GO:0005886">
    <property type="term" value="C:plasma membrane"/>
    <property type="evidence" value="ECO:0007669"/>
    <property type="project" value="UniProtKB-SubCell"/>
</dbReference>
<dbReference type="AlphaFoldDB" id="A0A2X2VEW9"/>
<evidence type="ECO:0000256" key="5">
    <source>
        <dbReference type="ARBA" id="ARBA00023136"/>
    </source>
</evidence>
<dbReference type="GO" id="GO:0033228">
    <property type="term" value="P:cysteine export across plasma membrane"/>
    <property type="evidence" value="ECO:0007669"/>
    <property type="project" value="TreeGrafter"/>
</dbReference>
<evidence type="ECO:0000256" key="4">
    <source>
        <dbReference type="ARBA" id="ARBA00022989"/>
    </source>
</evidence>
<dbReference type="GO" id="GO:0015171">
    <property type="term" value="F:amino acid transmembrane transporter activity"/>
    <property type="evidence" value="ECO:0007669"/>
    <property type="project" value="TreeGrafter"/>
</dbReference>
<feature type="transmembrane region" description="Helical" evidence="6">
    <location>
        <begin position="113"/>
        <end position="135"/>
    </location>
</feature>
<evidence type="ECO:0000256" key="2">
    <source>
        <dbReference type="ARBA" id="ARBA00022475"/>
    </source>
</evidence>
<feature type="transmembrane region" description="Helical" evidence="6">
    <location>
        <begin position="177"/>
        <end position="196"/>
    </location>
</feature>
<protein>
    <submittedName>
        <fullName evidence="8">Cysteine/O-acetylserine efflux protein</fullName>
    </submittedName>
</protein>
<keyword evidence="2" id="KW-1003">Cell membrane</keyword>
<dbReference type="EMBL" id="UAWB01000002">
    <property type="protein sequence ID" value="SQB27118.1"/>
    <property type="molecule type" value="Genomic_DNA"/>
</dbReference>
<accession>A0A2X2VEW9</accession>
<evidence type="ECO:0000313" key="10">
    <source>
        <dbReference type="Proteomes" id="UP000251670"/>
    </source>
</evidence>
<reference evidence="7 9" key="1">
    <citation type="submission" date="2016-10" db="EMBL/GenBank/DDBJ databases">
        <authorList>
            <person name="Varghese N."/>
            <person name="Submissions S."/>
        </authorList>
    </citation>
    <scope>NUCLEOTIDE SEQUENCE [LARGE SCALE GENOMIC DNA]</scope>
    <source>
        <strain evidence="7 9">DSM 19299</strain>
    </source>
</reference>
<keyword evidence="9" id="KW-1185">Reference proteome</keyword>
<evidence type="ECO:0000256" key="6">
    <source>
        <dbReference type="SAM" id="Phobius"/>
    </source>
</evidence>
<keyword evidence="4 6" id="KW-1133">Transmembrane helix</keyword>
<dbReference type="Proteomes" id="UP000199426">
    <property type="component" value="Unassembled WGS sequence"/>
</dbReference>
<proteinExistence type="predicted"/>
<keyword evidence="3 6" id="KW-0812">Transmembrane</keyword>
<evidence type="ECO:0000313" key="9">
    <source>
        <dbReference type="Proteomes" id="UP000199426"/>
    </source>
</evidence>
<sequence length="197" mass="22282">MWFSFFIYTVLTALLPGPNNILALNSSMKSGYQKSKTLLLGIYSGFTVIMLLAAFFTGLLLNSYGFLLNYLKYVGAVYLIYLAWSVISGKQVEIDGEQKEQSSDSAGDFWKGFLLQLVNVKIIIYGITAFSSFIFPQFKELWIILVFAFLLSFIGNSATWIWAVAGQKLHRFLNRHYKVVNTVMGILLLYCAVSLFL</sequence>
<feature type="transmembrane region" description="Helical" evidence="6">
    <location>
        <begin position="6"/>
        <end position="25"/>
    </location>
</feature>
<feature type="transmembrane region" description="Helical" evidence="6">
    <location>
        <begin position="37"/>
        <end position="61"/>
    </location>
</feature>
<organism evidence="8 10">
    <name type="scientific">Chryseobacterium jejuense</name>
    <dbReference type="NCBI Taxonomy" id="445960"/>
    <lineage>
        <taxon>Bacteria</taxon>
        <taxon>Pseudomonadati</taxon>
        <taxon>Bacteroidota</taxon>
        <taxon>Flavobacteriia</taxon>
        <taxon>Flavobacteriales</taxon>
        <taxon>Weeksellaceae</taxon>
        <taxon>Chryseobacterium group</taxon>
        <taxon>Chryseobacterium</taxon>
    </lineage>
</organism>
<name>A0A2X2VEW9_CHRJE</name>
<dbReference type="PANTHER" id="PTHR30086:SF20">
    <property type="entry name" value="ARGININE EXPORTER PROTEIN ARGO-RELATED"/>
    <property type="match status" value="1"/>
</dbReference>
<dbReference type="STRING" id="445960.SAMN05421542_2423"/>
<feature type="transmembrane region" description="Helical" evidence="6">
    <location>
        <begin position="73"/>
        <end position="92"/>
    </location>
</feature>
<feature type="transmembrane region" description="Helical" evidence="6">
    <location>
        <begin position="141"/>
        <end position="165"/>
    </location>
</feature>
<dbReference type="PANTHER" id="PTHR30086">
    <property type="entry name" value="ARGININE EXPORTER PROTEIN ARGO"/>
    <property type="match status" value="1"/>
</dbReference>
<dbReference type="InterPro" id="IPR001123">
    <property type="entry name" value="LeuE-type"/>
</dbReference>
<evidence type="ECO:0000256" key="1">
    <source>
        <dbReference type="ARBA" id="ARBA00004651"/>
    </source>
</evidence>
<dbReference type="Pfam" id="PF01810">
    <property type="entry name" value="LysE"/>
    <property type="match status" value="1"/>
</dbReference>
<dbReference type="RefSeq" id="WP_167356211.1">
    <property type="nucleotide sequence ID" value="NZ_FNEG01000003.1"/>
</dbReference>
<evidence type="ECO:0000313" key="7">
    <source>
        <dbReference type="EMBL" id="SDI96945.1"/>
    </source>
</evidence>
<keyword evidence="5 6" id="KW-0472">Membrane</keyword>
<evidence type="ECO:0000256" key="3">
    <source>
        <dbReference type="ARBA" id="ARBA00022692"/>
    </source>
</evidence>
<evidence type="ECO:0000313" key="8">
    <source>
        <dbReference type="EMBL" id="SQB27118.1"/>
    </source>
</evidence>
<reference evidence="8 10" key="2">
    <citation type="submission" date="2018-06" db="EMBL/GenBank/DDBJ databases">
        <authorList>
            <consortium name="Pathogen Informatics"/>
            <person name="Doyle S."/>
        </authorList>
    </citation>
    <scope>NUCLEOTIDE SEQUENCE [LARGE SCALE GENOMIC DNA]</scope>
    <source>
        <strain evidence="8 10">NCTC13492</strain>
    </source>
</reference>
<dbReference type="Proteomes" id="UP000251670">
    <property type="component" value="Unassembled WGS sequence"/>
</dbReference>
<dbReference type="EMBL" id="FNEG01000003">
    <property type="protein sequence ID" value="SDI96945.1"/>
    <property type="molecule type" value="Genomic_DNA"/>
</dbReference>
<gene>
    <name evidence="8" type="primary">eamB</name>
    <name evidence="8" type="ORF">NCTC13492_00798</name>
    <name evidence="7" type="ORF">SAMN05421542_2423</name>
</gene>
<comment type="subcellular location">
    <subcellularLocation>
        <location evidence="1">Cell membrane</location>
        <topology evidence="1">Multi-pass membrane protein</topology>
    </subcellularLocation>
</comment>